<organism evidence="1 2">
    <name type="scientific">Acidipropionibacterium virtanenii</name>
    <dbReference type="NCBI Taxonomy" id="2057246"/>
    <lineage>
        <taxon>Bacteria</taxon>
        <taxon>Bacillati</taxon>
        <taxon>Actinomycetota</taxon>
        <taxon>Actinomycetes</taxon>
        <taxon>Propionibacteriales</taxon>
        <taxon>Propionibacteriaceae</taxon>
        <taxon>Acidipropionibacterium</taxon>
    </lineage>
</organism>
<protein>
    <submittedName>
        <fullName evidence="1">Uncharacterized protein</fullName>
    </submittedName>
</protein>
<proteinExistence type="predicted"/>
<dbReference type="AlphaFoldDB" id="A0A344UYA3"/>
<evidence type="ECO:0000313" key="2">
    <source>
        <dbReference type="Proteomes" id="UP000251995"/>
    </source>
</evidence>
<dbReference type="InterPro" id="IPR016888">
    <property type="entry name" value="UCP028498"/>
</dbReference>
<accession>A0A344UYA3</accession>
<evidence type="ECO:0000313" key="1">
    <source>
        <dbReference type="EMBL" id="AXE40251.1"/>
    </source>
</evidence>
<dbReference type="Pfam" id="PF10012">
    <property type="entry name" value="DUF2255"/>
    <property type="match status" value="1"/>
</dbReference>
<dbReference type="OrthoDB" id="162563at2"/>
<name>A0A344UYA3_9ACTN</name>
<gene>
    <name evidence="1" type="ORF">JS278_03117</name>
</gene>
<sequence length="67" mass="7316">MTTTGTLTRFWSVVVAGRLFCRTYSGTDGKWHRAVIAQKAGRIRTIGQTFDVAFASIADDAHRLAAS</sequence>
<keyword evidence="2" id="KW-1185">Reference proteome</keyword>
<reference evidence="1 2" key="1">
    <citation type="submission" date="2017-12" db="EMBL/GenBank/DDBJ databases">
        <title>The whole genome sequence of the Acidipropionibacterium virtanenii sp. nov. type strain JS278.</title>
        <authorList>
            <person name="Laine P."/>
            <person name="Deptula P."/>
            <person name="Varmanen P."/>
            <person name="Auvinen P."/>
        </authorList>
    </citation>
    <scope>NUCLEOTIDE SEQUENCE [LARGE SCALE GENOMIC DNA]</scope>
    <source>
        <strain evidence="1 2">JS278</strain>
    </source>
</reference>
<dbReference type="Proteomes" id="UP000251995">
    <property type="component" value="Chromosome"/>
</dbReference>
<dbReference type="EMBL" id="CP025198">
    <property type="protein sequence ID" value="AXE40251.1"/>
    <property type="molecule type" value="Genomic_DNA"/>
</dbReference>
<dbReference type="RefSeq" id="WP_114045989.1">
    <property type="nucleotide sequence ID" value="NZ_CP025198.1"/>
</dbReference>
<dbReference type="KEGG" id="acij:JS278_03117"/>